<dbReference type="EMBL" id="LKAJ02000001">
    <property type="protein sequence ID" value="MCS5711355.1"/>
    <property type="molecule type" value="Genomic_DNA"/>
</dbReference>
<reference evidence="6" key="3">
    <citation type="submission" date="2021-06" db="EMBL/GenBank/DDBJ databases">
        <title>Genomic Description and Analysis of Intracellular Bacteria, Candidatus Berkiella cookevillensis and Candidatus Berkiella aquae.</title>
        <authorList>
            <person name="Kidane D.T."/>
            <person name="Mehari Y.T."/>
            <person name="Rice F.C."/>
            <person name="Arivett B.A."/>
            <person name="Farone A.L."/>
            <person name="Berk S.G."/>
            <person name="Farone M.B."/>
        </authorList>
    </citation>
    <scope>NUCLEOTIDE SEQUENCE</scope>
    <source>
        <strain evidence="6">HT99</strain>
    </source>
</reference>
<keyword evidence="3" id="KW-0812">Transmembrane</keyword>
<feature type="transmembrane region" description="Helical" evidence="3">
    <location>
        <begin position="703"/>
        <end position="724"/>
    </location>
</feature>
<evidence type="ECO:0000259" key="4">
    <source>
        <dbReference type="PROSITE" id="PS50075"/>
    </source>
</evidence>
<dbReference type="InterPro" id="IPR000873">
    <property type="entry name" value="AMP-dep_synth/lig_dom"/>
</dbReference>
<dbReference type="GO" id="GO:0006633">
    <property type="term" value="P:fatty acid biosynthetic process"/>
    <property type="evidence" value="ECO:0007669"/>
    <property type="project" value="TreeGrafter"/>
</dbReference>
<evidence type="ECO:0000256" key="3">
    <source>
        <dbReference type="SAM" id="Phobius"/>
    </source>
</evidence>
<keyword evidence="3" id="KW-1133">Transmembrane helix</keyword>
<evidence type="ECO:0000313" key="6">
    <source>
        <dbReference type="EMBL" id="MCS5711355.1"/>
    </source>
</evidence>
<dbReference type="Gene3D" id="1.10.1200.10">
    <property type="entry name" value="ACP-like"/>
    <property type="match status" value="1"/>
</dbReference>
<name>A0A0Q9YVG7_9GAMM</name>
<evidence type="ECO:0000313" key="7">
    <source>
        <dbReference type="Proteomes" id="UP000051497"/>
    </source>
</evidence>
<protein>
    <submittedName>
        <fullName evidence="6">AMP-binding protein</fullName>
    </submittedName>
    <submittedName>
        <fullName evidence="5">Long-chain-fatty-acid--AMP ligase FadD29</fullName>
        <ecNumber evidence="5">6.2.1.-</ecNumber>
    </submittedName>
</protein>
<organism evidence="5">
    <name type="scientific">Candidatus Berkiella aquae</name>
    <dbReference type="NCBI Taxonomy" id="295108"/>
    <lineage>
        <taxon>Bacteria</taxon>
        <taxon>Pseudomonadati</taxon>
        <taxon>Pseudomonadota</taxon>
        <taxon>Gammaproteobacteria</taxon>
        <taxon>Candidatus Berkiellales</taxon>
        <taxon>Candidatus Berkiellaceae</taxon>
        <taxon>Candidatus Berkiella</taxon>
    </lineage>
</organism>
<evidence type="ECO:0000313" key="5">
    <source>
        <dbReference type="EMBL" id="KRG20878.1"/>
    </source>
</evidence>
<dbReference type="InterPro" id="IPR045851">
    <property type="entry name" value="AMP-bd_C_sf"/>
</dbReference>
<dbReference type="Proteomes" id="UP000051497">
    <property type="component" value="Unassembled WGS sequence"/>
</dbReference>
<dbReference type="Pfam" id="PF00550">
    <property type="entry name" value="PP-binding"/>
    <property type="match status" value="1"/>
</dbReference>
<dbReference type="EMBL" id="LKAJ01000008">
    <property type="protein sequence ID" value="KRG20878.1"/>
    <property type="molecule type" value="Genomic_DNA"/>
</dbReference>
<dbReference type="PANTHER" id="PTHR22754:SF32">
    <property type="entry name" value="DISCO-INTERACTING PROTEIN 2"/>
    <property type="match status" value="1"/>
</dbReference>
<dbReference type="PATRIC" id="fig|1590043.3.peg.2140"/>
<comment type="caution">
    <text evidence="5">The sequence shown here is derived from an EMBL/GenBank/DDBJ whole genome shotgun (WGS) entry which is preliminary data.</text>
</comment>
<dbReference type="SUPFAM" id="SSF47336">
    <property type="entry name" value="ACP-like"/>
    <property type="match status" value="1"/>
</dbReference>
<dbReference type="EC" id="6.2.1.-" evidence="5"/>
<keyword evidence="7" id="KW-1185">Reference proteome</keyword>
<accession>A0A0Q9YVG7</accession>
<feature type="domain" description="Carrier" evidence="4">
    <location>
        <begin position="10"/>
        <end position="90"/>
    </location>
</feature>
<dbReference type="Pfam" id="PF01553">
    <property type="entry name" value="Acyltransferase"/>
    <property type="match status" value="1"/>
</dbReference>
<dbReference type="RefSeq" id="WP_075066719.1">
    <property type="nucleotide sequence ID" value="NZ_LKAJ02000001.1"/>
</dbReference>
<dbReference type="GO" id="GO:0016874">
    <property type="term" value="F:ligase activity"/>
    <property type="evidence" value="ECO:0007669"/>
    <property type="project" value="UniProtKB-KW"/>
</dbReference>
<proteinExistence type="inferred from homology"/>
<keyword evidence="2 5" id="KW-0436">Ligase</keyword>
<dbReference type="Gene3D" id="3.30.300.30">
    <property type="match status" value="1"/>
</dbReference>
<keyword evidence="3" id="KW-0472">Membrane</keyword>
<dbReference type="Gene3D" id="3.40.50.12780">
    <property type="entry name" value="N-terminal domain of ligase-like"/>
    <property type="match status" value="1"/>
</dbReference>
<dbReference type="FunFam" id="3.40.50.12780:FF:000013">
    <property type="entry name" value="Long-chain-fatty-acid--AMP ligase FadD32"/>
    <property type="match status" value="1"/>
</dbReference>
<dbReference type="CDD" id="cd07989">
    <property type="entry name" value="LPLAT_AGPAT-like"/>
    <property type="match status" value="1"/>
</dbReference>
<dbReference type="SUPFAM" id="SSF56801">
    <property type="entry name" value="Acetyl-CoA synthetase-like"/>
    <property type="match status" value="1"/>
</dbReference>
<dbReference type="GO" id="GO:0070566">
    <property type="term" value="F:adenylyltransferase activity"/>
    <property type="evidence" value="ECO:0007669"/>
    <property type="project" value="TreeGrafter"/>
</dbReference>
<dbReference type="PROSITE" id="PS50075">
    <property type="entry name" value="CARRIER"/>
    <property type="match status" value="1"/>
</dbReference>
<dbReference type="GO" id="GO:0016746">
    <property type="term" value="F:acyltransferase activity"/>
    <property type="evidence" value="ECO:0007669"/>
    <property type="project" value="InterPro"/>
</dbReference>
<reference evidence="5" key="1">
    <citation type="submission" date="2015-09" db="EMBL/GenBank/DDBJ databases">
        <title>Draft Genome Sequences of Two Novel Amoeba-resistant Intranuclear Bacteria, Candidatus Berkiella cookevillensis and Candidatus Berkiella aquae.</title>
        <authorList>
            <person name="Mehari Y.T."/>
            <person name="Arivett B.A."/>
            <person name="Farone A.L."/>
            <person name="Gunderson J.H."/>
            <person name="Farone M.B."/>
        </authorList>
    </citation>
    <scope>NUCLEOTIDE SEQUENCE [LARGE SCALE GENOMIC DNA]</scope>
    <source>
        <strain evidence="5">HT99</strain>
    </source>
</reference>
<dbReference type="PANTHER" id="PTHR22754">
    <property type="entry name" value="DISCO-INTERACTING PROTEIN 2 DIP2 -RELATED"/>
    <property type="match status" value="1"/>
</dbReference>
<dbReference type="CDD" id="cd05931">
    <property type="entry name" value="FAAL"/>
    <property type="match status" value="1"/>
</dbReference>
<dbReference type="InterPro" id="IPR042099">
    <property type="entry name" value="ANL_N_sf"/>
</dbReference>
<dbReference type="GO" id="GO:0005886">
    <property type="term" value="C:plasma membrane"/>
    <property type="evidence" value="ECO:0007669"/>
    <property type="project" value="TreeGrafter"/>
</dbReference>
<reference evidence="6" key="2">
    <citation type="journal article" date="2016" name="Genome Announc.">
        <title>Draft Genome Sequences of Two Novel Amoeba-Resistant Intranuclear Bacteria, 'Candidatus Berkiella cookevillensis' and 'Candidatus Berkiella aquae'.</title>
        <authorList>
            <person name="Mehari Y.T."/>
            <person name="Arivett B.A."/>
            <person name="Farone A.L."/>
            <person name="Gunderson J.H."/>
            <person name="Farone M.B."/>
        </authorList>
    </citation>
    <scope>NUCLEOTIDE SEQUENCE</scope>
    <source>
        <strain evidence="6">HT99</strain>
    </source>
</reference>
<dbReference type="Pfam" id="PF00501">
    <property type="entry name" value="AMP-binding"/>
    <property type="match status" value="1"/>
</dbReference>
<dbReference type="InterPro" id="IPR009081">
    <property type="entry name" value="PP-bd_ACP"/>
</dbReference>
<dbReference type="InterPro" id="IPR036736">
    <property type="entry name" value="ACP-like_sf"/>
</dbReference>
<dbReference type="SMART" id="SM00563">
    <property type="entry name" value="PlsC"/>
    <property type="match status" value="1"/>
</dbReference>
<gene>
    <name evidence="6" type="ORF">HT99x_007900</name>
    <name evidence="5" type="ORF">HT99x_02095</name>
</gene>
<comment type="similarity">
    <text evidence="1">Belongs to the ATP-dependent AMP-binding enzyme family.</text>
</comment>
<dbReference type="PROSITE" id="PS00455">
    <property type="entry name" value="AMP_BINDING"/>
    <property type="match status" value="1"/>
</dbReference>
<dbReference type="OrthoDB" id="9757559at2"/>
<evidence type="ECO:0000256" key="2">
    <source>
        <dbReference type="ARBA" id="ARBA00022598"/>
    </source>
</evidence>
<evidence type="ECO:0000256" key="1">
    <source>
        <dbReference type="ARBA" id="ARBA00006432"/>
    </source>
</evidence>
<dbReference type="GO" id="GO:0071766">
    <property type="term" value="P:Actinobacterium-type cell wall biogenesis"/>
    <property type="evidence" value="ECO:0007669"/>
    <property type="project" value="UniProtKB-ARBA"/>
</dbReference>
<dbReference type="InterPro" id="IPR040097">
    <property type="entry name" value="FAAL/FAAC"/>
</dbReference>
<dbReference type="AlphaFoldDB" id="A0A0Q9YVG7"/>
<dbReference type="STRING" id="295108.HT99x_02095"/>
<dbReference type="SUPFAM" id="SSF69593">
    <property type="entry name" value="Glycerol-3-phosphate (1)-acyltransferase"/>
    <property type="match status" value="1"/>
</dbReference>
<dbReference type="InterPro" id="IPR020845">
    <property type="entry name" value="AMP-binding_CS"/>
</dbReference>
<sequence length="933" mass="103863">MTEKESTELRAVENQLIAITEAFLVELGRERAQRTLTRDASLQRDLTIDSLGKVELFHRIEAFYEVELSESVLIQADSLTELAQAIIDAKSSKGQVKRKDFVAPEKETEFDPLRAKTLVEVLLKRAAKEPNRAHVFLQDDAGNEKTITYGMLLENAKKIAHGLQEWNIEVGETVAIMLPTSEDFFYTFFGILLIGAIPVPIYPPFRPDRIEEYAVRAANILKNAEVRLLITFQKAERLSDLLKVFISSLKAVITVDTLNKNEGHYHPIHINEKMPGLIQYTSGSTSLPKGVLLTHENLLANIRAIGQAIHLTSSDVAVSWLPLYHDMGLIGSWLNSFYHANTIVIMSPLSFLSRPERWLWTIHYHRATVTGAPNFAYELCIRRISEKNLAGLDLSSWRLSFNGAEAVNPRTLENFIKKFAPYGFKEKTMYPVYGLAESSVALTFPPLNRAPKIDVIDRTLFQTEQKAVPINDKGPNSLQIVCCGKPLALHEVKIVDENSQEVPERTVGNLYFRGPSSMQGYYNQPEATKAIYHDGWWNSGDLAYIADGEVYIAGRKKDVIIKAGRNLYPDEIEEAAGQVNGVRKGCVVAFGTHDPKWGTEKLIIVAETKEDSNALHKKIISEITDKVSVVLGILPDEVLLVSPKTIGKTSSGKLQRAACKQAYLNNELKKAHLPFSVQIAKLYVKSFATKLSNGVKFILKSLYSLYVGILVVLSALGLWTLSLVTKAKTFSWICHHWAKVGLKLIGCPLTVTGAEHLKEQGTCVYVANHASYIDAIVLLAILPPGISFVAKRELLKVAFLRGIMKKTNTITVNRTDFSSNVSESNEIAEMLRQGKSVALFPEGGFSYATGLRPFKLGPFKVAVDANAAVCPIALEGTRHMMRGDTPLLTPKHIKVTIGEKCYPESGEWKEVMRLHNQARQVIAEHCGEPSIDY</sequence>
<dbReference type="InterPro" id="IPR002123">
    <property type="entry name" value="Plipid/glycerol_acylTrfase"/>
</dbReference>